<protein>
    <submittedName>
        <fullName evidence="1">Uncharacterized protein</fullName>
    </submittedName>
</protein>
<dbReference type="Proteomes" id="UP001500837">
    <property type="component" value="Unassembled WGS sequence"/>
</dbReference>
<comment type="caution">
    <text evidence="1">The sequence shown here is derived from an EMBL/GenBank/DDBJ whole genome shotgun (WGS) entry which is preliminary data.</text>
</comment>
<proteinExistence type="predicted"/>
<organism evidence="1 2">
    <name type="scientific">Halarchaeum salinum</name>
    <dbReference type="NCBI Taxonomy" id="489912"/>
    <lineage>
        <taxon>Archaea</taxon>
        <taxon>Methanobacteriati</taxon>
        <taxon>Methanobacteriota</taxon>
        <taxon>Stenosarchaea group</taxon>
        <taxon>Halobacteria</taxon>
        <taxon>Halobacteriales</taxon>
        <taxon>Halobacteriaceae</taxon>
    </lineage>
</organism>
<sequence>MSIALVSWLLVRARHRAAAVPLSPVTAGRYVGPDFPERAGLTTGEAPDGEMDDMAHYARPDFDPERVHPAIRDFYEETAAYRMTGTVTWHRGFRLGAALAARLTSAIEQLNLPGPFESSTIALESRFATIRAGVDPREDVRAWVRTNPETDEAVFVALYGSHTGESDASSSRIAHERFVNGAGPDGSAGSRNAERFVNDAARGSAGSRTATERYVNVAVPIPWGNVSTALHIAHAGGDPDATGIDLTTRAGELSGLYLVTPLSAFALPVEQRFAVRPDKGANHPADGDATEARNEAGIVATQTMRLCGVPFLTIEYDAVRDDATAAVDDAPSDQ</sequence>
<gene>
    <name evidence="1" type="ORF">GCM10009066_20690</name>
</gene>
<keyword evidence="2" id="KW-1185">Reference proteome</keyword>
<accession>A0AAV3S8P9</accession>
<name>A0AAV3S8P9_9EURY</name>
<reference evidence="1 2" key="1">
    <citation type="journal article" date="2019" name="Int. J. Syst. Evol. Microbiol.">
        <title>The Global Catalogue of Microorganisms (GCM) 10K type strain sequencing project: providing services to taxonomists for standard genome sequencing and annotation.</title>
        <authorList>
            <consortium name="The Broad Institute Genomics Platform"/>
            <consortium name="The Broad Institute Genome Sequencing Center for Infectious Disease"/>
            <person name="Wu L."/>
            <person name="Ma J."/>
        </authorList>
    </citation>
    <scope>NUCLEOTIDE SEQUENCE [LARGE SCALE GENOMIC DNA]</scope>
    <source>
        <strain evidence="1 2">JCM 16330</strain>
    </source>
</reference>
<evidence type="ECO:0000313" key="1">
    <source>
        <dbReference type="EMBL" id="GAA0306769.1"/>
    </source>
</evidence>
<dbReference type="AlphaFoldDB" id="A0AAV3S8P9"/>
<dbReference type="EMBL" id="BAAABL010000060">
    <property type="protein sequence ID" value="GAA0306769.1"/>
    <property type="molecule type" value="Genomic_DNA"/>
</dbReference>
<evidence type="ECO:0000313" key="2">
    <source>
        <dbReference type="Proteomes" id="UP001500837"/>
    </source>
</evidence>